<evidence type="ECO:0000256" key="2">
    <source>
        <dbReference type="ARBA" id="ARBA00022475"/>
    </source>
</evidence>
<dbReference type="InterPro" id="IPR050833">
    <property type="entry name" value="Poly_Biosynth_Transport"/>
</dbReference>
<sequence>MAAVVQRLRHIKENGLAGDTFWGFLHEGVALIATMTAFTLLGRSLGTAGYGDYASLYAIVGPLGNLAASGVPLALMQHVLRDREPLATTVGSCTSLTLLFGTGLAVVGILVGSLIIPTLPILTIALVIMLEFIVLPLSNIASTTIQTQAGYARATQLRTGQVLVRLTIILILHSMGNLTVASLAATHLVVSVIITGVMLQLTARHYGYRPWPRPFRKRHAGTSVSYSIGITGITLQNDGDKATLAAYGYREETGLYSAAYRIVQFGLLPVGVLTGATHQRFLHHEEGARDQHLRRAIKYAGVTLAYGVVFMAGVLLLAPVLPRLVGEDFRDSVNMVRWLAPLVLLRGLAMFPMNALMGLGKTFMRSLLLVATAALSMVLYITLIPIWNWKGAVAGTIIGESVLAAAAWFFLLRYQRLDNARIDASEADASESDAEAAGDDATVAAVNETSMHAAMHAEDERS</sequence>
<keyword evidence="3 6" id="KW-0812">Transmembrane</keyword>
<dbReference type="Pfam" id="PF01943">
    <property type="entry name" value="Polysacc_synt"/>
    <property type="match status" value="1"/>
</dbReference>
<dbReference type="EMBL" id="CAEZSR010000037">
    <property type="protein sequence ID" value="CAB4554290.1"/>
    <property type="molecule type" value="Genomic_DNA"/>
</dbReference>
<name>A0A6J6CRU3_9ZZZZ</name>
<evidence type="ECO:0000256" key="1">
    <source>
        <dbReference type="ARBA" id="ARBA00004651"/>
    </source>
</evidence>
<proteinExistence type="predicted"/>
<dbReference type="PANTHER" id="PTHR30250">
    <property type="entry name" value="PST FAMILY PREDICTED COLANIC ACID TRANSPORTER"/>
    <property type="match status" value="1"/>
</dbReference>
<feature type="transmembrane region" description="Helical" evidence="6">
    <location>
        <begin position="188"/>
        <end position="208"/>
    </location>
</feature>
<protein>
    <submittedName>
        <fullName evidence="7">Unannotated protein</fullName>
    </submittedName>
</protein>
<feature type="transmembrane region" description="Helical" evidence="6">
    <location>
        <begin position="299"/>
        <end position="318"/>
    </location>
</feature>
<evidence type="ECO:0000256" key="4">
    <source>
        <dbReference type="ARBA" id="ARBA00022989"/>
    </source>
</evidence>
<dbReference type="GO" id="GO:0005886">
    <property type="term" value="C:plasma membrane"/>
    <property type="evidence" value="ECO:0007669"/>
    <property type="project" value="UniProtKB-SubCell"/>
</dbReference>
<dbReference type="InterPro" id="IPR002797">
    <property type="entry name" value="Polysacc_synth"/>
</dbReference>
<feature type="transmembrane region" description="Helical" evidence="6">
    <location>
        <begin position="393"/>
        <end position="412"/>
    </location>
</feature>
<comment type="subcellular location">
    <subcellularLocation>
        <location evidence="1">Cell membrane</location>
        <topology evidence="1">Multi-pass membrane protein</topology>
    </subcellularLocation>
</comment>
<feature type="transmembrane region" description="Helical" evidence="6">
    <location>
        <begin position="96"/>
        <end position="115"/>
    </location>
</feature>
<organism evidence="7">
    <name type="scientific">freshwater metagenome</name>
    <dbReference type="NCBI Taxonomy" id="449393"/>
    <lineage>
        <taxon>unclassified sequences</taxon>
        <taxon>metagenomes</taxon>
        <taxon>ecological metagenomes</taxon>
    </lineage>
</organism>
<feature type="transmembrane region" description="Helical" evidence="6">
    <location>
        <begin position="54"/>
        <end position="75"/>
    </location>
</feature>
<feature type="transmembrane region" description="Helical" evidence="6">
    <location>
        <begin position="338"/>
        <end position="359"/>
    </location>
</feature>
<evidence type="ECO:0000256" key="3">
    <source>
        <dbReference type="ARBA" id="ARBA00022692"/>
    </source>
</evidence>
<feature type="transmembrane region" description="Helical" evidence="6">
    <location>
        <begin position="121"/>
        <end position="141"/>
    </location>
</feature>
<evidence type="ECO:0000256" key="5">
    <source>
        <dbReference type="ARBA" id="ARBA00023136"/>
    </source>
</evidence>
<keyword evidence="2" id="KW-1003">Cell membrane</keyword>
<evidence type="ECO:0000313" key="7">
    <source>
        <dbReference type="EMBL" id="CAB4554290.1"/>
    </source>
</evidence>
<accession>A0A6J6CRU3</accession>
<dbReference type="PANTHER" id="PTHR30250:SF11">
    <property type="entry name" value="O-ANTIGEN TRANSPORTER-RELATED"/>
    <property type="match status" value="1"/>
</dbReference>
<dbReference type="AlphaFoldDB" id="A0A6J6CRU3"/>
<keyword evidence="4 6" id="KW-1133">Transmembrane helix</keyword>
<gene>
    <name evidence="7" type="ORF">UFOPK1493_01303</name>
</gene>
<reference evidence="7" key="1">
    <citation type="submission" date="2020-05" db="EMBL/GenBank/DDBJ databases">
        <authorList>
            <person name="Chiriac C."/>
            <person name="Salcher M."/>
            <person name="Ghai R."/>
            <person name="Kavagutti S V."/>
        </authorList>
    </citation>
    <scope>NUCLEOTIDE SEQUENCE</scope>
</reference>
<feature type="transmembrane region" description="Helical" evidence="6">
    <location>
        <begin position="162"/>
        <end position="182"/>
    </location>
</feature>
<feature type="transmembrane region" description="Helical" evidence="6">
    <location>
        <begin position="21"/>
        <end position="42"/>
    </location>
</feature>
<keyword evidence="5 6" id="KW-0472">Membrane</keyword>
<feature type="transmembrane region" description="Helical" evidence="6">
    <location>
        <begin position="366"/>
        <end position="387"/>
    </location>
</feature>
<evidence type="ECO:0000256" key="6">
    <source>
        <dbReference type="SAM" id="Phobius"/>
    </source>
</evidence>